<name>A0A8X7W6A6_BRACI</name>
<feature type="region of interest" description="Disordered" evidence="1">
    <location>
        <begin position="36"/>
        <end position="221"/>
    </location>
</feature>
<proteinExistence type="predicted"/>
<comment type="caution">
    <text evidence="2">The sequence shown here is derived from an EMBL/GenBank/DDBJ whole genome shotgun (WGS) entry which is preliminary data.</text>
</comment>
<feature type="compositionally biased region" description="Basic and acidic residues" evidence="1">
    <location>
        <begin position="185"/>
        <end position="199"/>
    </location>
</feature>
<gene>
    <name evidence="2" type="ORF">Bca52824_016056</name>
</gene>
<sequence>MNAIRDGLKEVNKKFDSLANRLTPLENKVKGLRMSVLGMSDTSSEQDGGGTPLDGGSKDASVLDIAKQIQSQHGEGDDDMDETAEMCAAAEKAESQMSEKAKSDVAKVGETEKESGDVQTEKEKKKKKRARKSDGKEVVPSKKAKDCDNVRSSIGTRRQKKEEEEAEKRTKTTQPSAGEKKQKKKAADEKEAAEKEAAQKKTGGKKPKKSKKGGKKTYIIS</sequence>
<feature type="compositionally biased region" description="Basic and acidic residues" evidence="1">
    <location>
        <begin position="91"/>
        <end position="123"/>
    </location>
</feature>
<keyword evidence="3" id="KW-1185">Reference proteome</keyword>
<feature type="compositionally biased region" description="Basic residues" evidence="1">
    <location>
        <begin position="202"/>
        <end position="215"/>
    </location>
</feature>
<feature type="compositionally biased region" description="Basic and acidic residues" evidence="1">
    <location>
        <begin position="132"/>
        <end position="149"/>
    </location>
</feature>
<dbReference type="EMBL" id="JAAMPC010000003">
    <property type="protein sequence ID" value="KAG2322843.1"/>
    <property type="molecule type" value="Genomic_DNA"/>
</dbReference>
<evidence type="ECO:0000313" key="3">
    <source>
        <dbReference type="Proteomes" id="UP000886595"/>
    </source>
</evidence>
<dbReference type="OrthoDB" id="1113833at2759"/>
<evidence type="ECO:0000313" key="2">
    <source>
        <dbReference type="EMBL" id="KAG2322843.1"/>
    </source>
</evidence>
<reference evidence="2 3" key="1">
    <citation type="submission" date="2020-02" db="EMBL/GenBank/DDBJ databases">
        <authorList>
            <person name="Ma Q."/>
            <person name="Huang Y."/>
            <person name="Song X."/>
            <person name="Pei D."/>
        </authorList>
    </citation>
    <scope>NUCLEOTIDE SEQUENCE [LARGE SCALE GENOMIC DNA]</scope>
    <source>
        <strain evidence="2">Sxm20200214</strain>
        <tissue evidence="2">Leaf</tissue>
    </source>
</reference>
<dbReference type="AlphaFoldDB" id="A0A8X7W6A6"/>
<feature type="compositionally biased region" description="Basic and acidic residues" evidence="1">
    <location>
        <begin position="160"/>
        <end position="170"/>
    </location>
</feature>
<accession>A0A8X7W6A6</accession>
<organism evidence="2 3">
    <name type="scientific">Brassica carinata</name>
    <name type="common">Ethiopian mustard</name>
    <name type="synonym">Abyssinian cabbage</name>
    <dbReference type="NCBI Taxonomy" id="52824"/>
    <lineage>
        <taxon>Eukaryota</taxon>
        <taxon>Viridiplantae</taxon>
        <taxon>Streptophyta</taxon>
        <taxon>Embryophyta</taxon>
        <taxon>Tracheophyta</taxon>
        <taxon>Spermatophyta</taxon>
        <taxon>Magnoliopsida</taxon>
        <taxon>eudicotyledons</taxon>
        <taxon>Gunneridae</taxon>
        <taxon>Pentapetalae</taxon>
        <taxon>rosids</taxon>
        <taxon>malvids</taxon>
        <taxon>Brassicales</taxon>
        <taxon>Brassicaceae</taxon>
        <taxon>Brassiceae</taxon>
        <taxon>Brassica</taxon>
    </lineage>
</organism>
<dbReference type="Proteomes" id="UP000886595">
    <property type="component" value="Unassembled WGS sequence"/>
</dbReference>
<evidence type="ECO:0000256" key="1">
    <source>
        <dbReference type="SAM" id="MobiDB-lite"/>
    </source>
</evidence>
<protein>
    <submittedName>
        <fullName evidence="2">Uncharacterized protein</fullName>
    </submittedName>
</protein>